<sequence length="218" mass="23982">MNISSNASSTMQDSQSIINDPVMNEFMNIDMGSIYSTHSNHTTPVTTTATTTINIAMNNTSTNNNSNSNSNNNKVNNTNLNTNSTKSTSTMTNSRKNSINSSSSSSSDKNTMNKNLQHLSTENTLNSFLNFSSSSLNKLHNGNIINNLKNSVPLMNTNVASSTNLNSSFTKEQLHRLQQILKQKIMNQNKVNNLPHLPVNDIRNELSEDLLLSILNAE</sequence>
<dbReference type="Proteomes" id="UP000193920">
    <property type="component" value="Unassembled WGS sequence"/>
</dbReference>
<protein>
    <submittedName>
        <fullName evidence="2">Uncharacterized protein</fullName>
    </submittedName>
</protein>
<comment type="caution">
    <text evidence="2">The sequence shown here is derived from an EMBL/GenBank/DDBJ whole genome shotgun (WGS) entry which is preliminary data.</text>
</comment>
<dbReference type="AlphaFoldDB" id="A0A1Y2DB52"/>
<evidence type="ECO:0000313" key="3">
    <source>
        <dbReference type="Proteomes" id="UP000193920"/>
    </source>
</evidence>
<evidence type="ECO:0000313" key="2">
    <source>
        <dbReference type="EMBL" id="ORY56491.1"/>
    </source>
</evidence>
<feature type="region of interest" description="Disordered" evidence="1">
    <location>
        <begin position="57"/>
        <end position="112"/>
    </location>
</feature>
<keyword evidence="3" id="KW-1185">Reference proteome</keyword>
<name>A0A1Y2DB52_9FUNG</name>
<proteinExistence type="predicted"/>
<dbReference type="EMBL" id="MCOG01000073">
    <property type="protein sequence ID" value="ORY56491.1"/>
    <property type="molecule type" value="Genomic_DNA"/>
</dbReference>
<organism evidence="2 3">
    <name type="scientific">Neocallimastix californiae</name>
    <dbReference type="NCBI Taxonomy" id="1754190"/>
    <lineage>
        <taxon>Eukaryota</taxon>
        <taxon>Fungi</taxon>
        <taxon>Fungi incertae sedis</taxon>
        <taxon>Chytridiomycota</taxon>
        <taxon>Chytridiomycota incertae sedis</taxon>
        <taxon>Neocallimastigomycetes</taxon>
        <taxon>Neocallimastigales</taxon>
        <taxon>Neocallimastigaceae</taxon>
        <taxon>Neocallimastix</taxon>
    </lineage>
</organism>
<evidence type="ECO:0000256" key="1">
    <source>
        <dbReference type="SAM" id="MobiDB-lite"/>
    </source>
</evidence>
<reference evidence="2 3" key="1">
    <citation type="submission" date="2016-08" db="EMBL/GenBank/DDBJ databases">
        <title>A Parts List for Fungal Cellulosomes Revealed by Comparative Genomics.</title>
        <authorList>
            <consortium name="DOE Joint Genome Institute"/>
            <person name="Haitjema C.H."/>
            <person name="Gilmore S.P."/>
            <person name="Henske J.K."/>
            <person name="Solomon K.V."/>
            <person name="De Groot R."/>
            <person name="Kuo A."/>
            <person name="Mondo S.J."/>
            <person name="Salamov A.A."/>
            <person name="Labutti K."/>
            <person name="Zhao Z."/>
            <person name="Chiniquy J."/>
            <person name="Barry K."/>
            <person name="Brewer H.M."/>
            <person name="Purvine S.O."/>
            <person name="Wright A.T."/>
            <person name="Boxma B."/>
            <person name="Van Alen T."/>
            <person name="Hackstein J.H."/>
            <person name="Baker S.E."/>
            <person name="Grigoriev I.V."/>
            <person name="O'Malley M.A."/>
        </authorList>
    </citation>
    <scope>NUCLEOTIDE SEQUENCE [LARGE SCALE GENOMIC DNA]</scope>
    <source>
        <strain evidence="2 3">G1</strain>
    </source>
</reference>
<accession>A0A1Y2DB52</accession>
<gene>
    <name evidence="2" type="ORF">LY90DRAFT_259395</name>
</gene>